<protein>
    <submittedName>
        <fullName evidence="2">Acid stress chaperone HdeA</fullName>
    </submittedName>
</protein>
<dbReference type="PROSITE" id="PS51257">
    <property type="entry name" value="PROKAR_LIPOPROTEIN"/>
    <property type="match status" value="1"/>
</dbReference>
<organism evidence="2 3">
    <name type="scientific">Nocardia fluminea</name>
    <dbReference type="NCBI Taxonomy" id="134984"/>
    <lineage>
        <taxon>Bacteria</taxon>
        <taxon>Bacillati</taxon>
        <taxon>Actinomycetota</taxon>
        <taxon>Actinomycetes</taxon>
        <taxon>Mycobacteriales</taxon>
        <taxon>Nocardiaceae</taxon>
        <taxon>Nocardia</taxon>
    </lineage>
</organism>
<keyword evidence="1" id="KW-0732">Signal</keyword>
<sequence length="107" mass="11255">MMTMRRNAVVAVLAAGALALLGTGCDQVEKAVNKGGDTPCSEYTAQSPDDRRTTVVKFLEQERGDNATSDPNTVDLSVAAIDLMCGAQANPDTPIREADLTGVFVPK</sequence>
<dbReference type="Proteomes" id="UP000233766">
    <property type="component" value="Unassembled WGS sequence"/>
</dbReference>
<evidence type="ECO:0000313" key="3">
    <source>
        <dbReference type="Proteomes" id="UP000233766"/>
    </source>
</evidence>
<name>A0A2N3WX23_9NOCA</name>
<reference evidence="2 3" key="1">
    <citation type="submission" date="2017-12" db="EMBL/GenBank/DDBJ databases">
        <title>Sequencing the genomes of 1000 Actinobacteria strains.</title>
        <authorList>
            <person name="Klenk H.-P."/>
        </authorList>
    </citation>
    <scope>NUCLEOTIDE SEQUENCE [LARGE SCALE GENOMIC DNA]</scope>
    <source>
        <strain evidence="2 3">DSM 44489</strain>
    </source>
</reference>
<feature type="signal peptide" evidence="1">
    <location>
        <begin position="1"/>
        <end position="22"/>
    </location>
</feature>
<dbReference type="EMBL" id="PJMW01000001">
    <property type="protein sequence ID" value="PKV98442.1"/>
    <property type="molecule type" value="Genomic_DNA"/>
</dbReference>
<evidence type="ECO:0000313" key="2">
    <source>
        <dbReference type="EMBL" id="PKV98442.1"/>
    </source>
</evidence>
<dbReference type="AlphaFoldDB" id="A0A2N3WX23"/>
<feature type="chain" id="PRO_5038808100" evidence="1">
    <location>
        <begin position="23"/>
        <end position="107"/>
    </location>
</feature>
<evidence type="ECO:0000256" key="1">
    <source>
        <dbReference type="SAM" id="SignalP"/>
    </source>
</evidence>
<keyword evidence="3" id="KW-1185">Reference proteome</keyword>
<gene>
    <name evidence="2" type="ORF">ATK86_0461</name>
</gene>
<comment type="caution">
    <text evidence="2">The sequence shown here is derived from an EMBL/GenBank/DDBJ whole genome shotgun (WGS) entry which is preliminary data.</text>
</comment>
<proteinExistence type="predicted"/>
<accession>A0A2N3WX23</accession>